<feature type="non-terminal residue" evidence="1">
    <location>
        <position position="1"/>
    </location>
</feature>
<sequence>QHDWLIKIPIVEFALNCSISETTGFAPFELNYGYVPSMLFEVHTQESLPAGIGAFGIQAMQNLFDAHDAIIEARVWQTYQANKHRSVEPI</sequence>
<dbReference type="AlphaFoldDB" id="A0A4S8KN71"/>
<gene>
    <name evidence="1" type="ORF">K435DRAFT_583437</name>
</gene>
<protein>
    <submittedName>
        <fullName evidence="1">Uncharacterized protein</fullName>
    </submittedName>
</protein>
<name>A0A4S8KN71_DENBC</name>
<reference evidence="1 2" key="1">
    <citation type="journal article" date="2019" name="Nat. Ecol. Evol.">
        <title>Megaphylogeny resolves global patterns of mushroom evolution.</title>
        <authorList>
            <person name="Varga T."/>
            <person name="Krizsan K."/>
            <person name="Foldi C."/>
            <person name="Dima B."/>
            <person name="Sanchez-Garcia M."/>
            <person name="Sanchez-Ramirez S."/>
            <person name="Szollosi G.J."/>
            <person name="Szarkandi J.G."/>
            <person name="Papp V."/>
            <person name="Albert L."/>
            <person name="Andreopoulos W."/>
            <person name="Angelini C."/>
            <person name="Antonin V."/>
            <person name="Barry K.W."/>
            <person name="Bougher N.L."/>
            <person name="Buchanan P."/>
            <person name="Buyck B."/>
            <person name="Bense V."/>
            <person name="Catcheside P."/>
            <person name="Chovatia M."/>
            <person name="Cooper J."/>
            <person name="Damon W."/>
            <person name="Desjardin D."/>
            <person name="Finy P."/>
            <person name="Geml J."/>
            <person name="Haridas S."/>
            <person name="Hughes K."/>
            <person name="Justo A."/>
            <person name="Karasinski D."/>
            <person name="Kautmanova I."/>
            <person name="Kiss B."/>
            <person name="Kocsube S."/>
            <person name="Kotiranta H."/>
            <person name="LaButti K.M."/>
            <person name="Lechner B.E."/>
            <person name="Liimatainen K."/>
            <person name="Lipzen A."/>
            <person name="Lukacs Z."/>
            <person name="Mihaltcheva S."/>
            <person name="Morgado L.N."/>
            <person name="Niskanen T."/>
            <person name="Noordeloos M.E."/>
            <person name="Ohm R.A."/>
            <person name="Ortiz-Santana B."/>
            <person name="Ovrebo C."/>
            <person name="Racz N."/>
            <person name="Riley R."/>
            <person name="Savchenko A."/>
            <person name="Shiryaev A."/>
            <person name="Soop K."/>
            <person name="Spirin V."/>
            <person name="Szebenyi C."/>
            <person name="Tomsovsky M."/>
            <person name="Tulloss R.E."/>
            <person name="Uehling J."/>
            <person name="Grigoriev I.V."/>
            <person name="Vagvolgyi C."/>
            <person name="Papp T."/>
            <person name="Martin F.M."/>
            <person name="Miettinen O."/>
            <person name="Hibbett D.S."/>
            <person name="Nagy L.G."/>
        </authorList>
    </citation>
    <scope>NUCLEOTIDE SEQUENCE [LARGE SCALE GENOMIC DNA]</scope>
    <source>
        <strain evidence="1 2">CBS 962.96</strain>
    </source>
</reference>
<accession>A0A4S8KN71</accession>
<proteinExistence type="predicted"/>
<evidence type="ECO:0000313" key="2">
    <source>
        <dbReference type="Proteomes" id="UP000297245"/>
    </source>
</evidence>
<dbReference type="InterPro" id="IPR036397">
    <property type="entry name" value="RNaseH_sf"/>
</dbReference>
<keyword evidence="2" id="KW-1185">Reference proteome</keyword>
<dbReference type="Proteomes" id="UP000297245">
    <property type="component" value="Unassembled WGS sequence"/>
</dbReference>
<organism evidence="1 2">
    <name type="scientific">Dendrothele bispora (strain CBS 962.96)</name>
    <dbReference type="NCBI Taxonomy" id="1314807"/>
    <lineage>
        <taxon>Eukaryota</taxon>
        <taxon>Fungi</taxon>
        <taxon>Dikarya</taxon>
        <taxon>Basidiomycota</taxon>
        <taxon>Agaricomycotina</taxon>
        <taxon>Agaricomycetes</taxon>
        <taxon>Agaricomycetidae</taxon>
        <taxon>Agaricales</taxon>
        <taxon>Agaricales incertae sedis</taxon>
        <taxon>Dendrothele</taxon>
    </lineage>
</organism>
<evidence type="ECO:0000313" key="1">
    <source>
        <dbReference type="EMBL" id="THU77096.1"/>
    </source>
</evidence>
<dbReference type="GO" id="GO:0003676">
    <property type="term" value="F:nucleic acid binding"/>
    <property type="evidence" value="ECO:0007669"/>
    <property type="project" value="InterPro"/>
</dbReference>
<dbReference type="OrthoDB" id="3227343at2759"/>
<dbReference type="EMBL" id="ML180561">
    <property type="protein sequence ID" value="THU77096.1"/>
    <property type="molecule type" value="Genomic_DNA"/>
</dbReference>
<dbReference type="Gene3D" id="3.30.420.10">
    <property type="entry name" value="Ribonuclease H-like superfamily/Ribonuclease H"/>
    <property type="match status" value="1"/>
</dbReference>
<feature type="non-terminal residue" evidence="1">
    <location>
        <position position="90"/>
    </location>
</feature>